<comment type="cofactor">
    <cofactor evidence="1 7">
        <name>Zn(2+)</name>
        <dbReference type="ChEBI" id="CHEBI:29105"/>
    </cofactor>
</comment>
<evidence type="ECO:0000256" key="2">
    <source>
        <dbReference type="ARBA" id="ARBA00008072"/>
    </source>
</evidence>
<dbReference type="Pfam" id="PF00107">
    <property type="entry name" value="ADH_zinc_N"/>
    <property type="match status" value="1"/>
</dbReference>
<dbReference type="Gene3D" id="3.90.180.10">
    <property type="entry name" value="Medium-chain alcohol dehydrogenases, catalytic domain"/>
    <property type="match status" value="1"/>
</dbReference>
<name>A0AAV1DBS8_OLDCO</name>
<sequence length="290" mass="31090">MVIGHECAGVIAEVGSEVKTLVPGDRVALEPGISCWRCDHCKKGRYNLCSEMKFFATPPVHGSLANQIVHPADLCFKLPDNVSLEEGAMCEPLSVGVHACRRAEVGPETRVLVMGAGPIGLVALLAARAFGAPRILIVDVDDYRLSVAKELGADETVKVSTSKQDVSADIEQIQKAMGTDIDVTLDCAGFEKTMSTALGATRPGGKVCLVGMGHNEMTVPLTPAAAREVDVVGVFRYKNTWPLCLEFISSGKIDVKPMITHRFGFSQQEVEEAFETSARGGKAIKVMFNL</sequence>
<evidence type="ECO:0000256" key="6">
    <source>
        <dbReference type="ARBA" id="ARBA00023027"/>
    </source>
</evidence>
<keyword evidence="4 7" id="KW-0862">Zinc</keyword>
<evidence type="ECO:0000313" key="11">
    <source>
        <dbReference type="Proteomes" id="UP001161247"/>
    </source>
</evidence>
<dbReference type="EMBL" id="OX459122">
    <property type="protein sequence ID" value="CAI9105340.1"/>
    <property type="molecule type" value="Genomic_DNA"/>
</dbReference>
<dbReference type="AlphaFoldDB" id="A0AAV1DBS8"/>
<comment type="similarity">
    <text evidence="2 7">Belongs to the zinc-containing alcohol dehydrogenase family.</text>
</comment>
<dbReference type="InterPro" id="IPR036291">
    <property type="entry name" value="NAD(P)-bd_dom_sf"/>
</dbReference>
<evidence type="ECO:0000256" key="1">
    <source>
        <dbReference type="ARBA" id="ARBA00001947"/>
    </source>
</evidence>
<dbReference type="FunFam" id="3.40.50.720:FF:000068">
    <property type="entry name" value="Sorbitol dehydrogenase"/>
    <property type="match status" value="1"/>
</dbReference>
<evidence type="ECO:0000259" key="8">
    <source>
        <dbReference type="Pfam" id="PF00107"/>
    </source>
</evidence>
<dbReference type="GO" id="GO:0008270">
    <property type="term" value="F:zinc ion binding"/>
    <property type="evidence" value="ECO:0007669"/>
    <property type="project" value="InterPro"/>
</dbReference>
<feature type="domain" description="Alcohol dehydrogenase-like N-terminal" evidence="9">
    <location>
        <begin position="1"/>
        <end position="80"/>
    </location>
</feature>
<evidence type="ECO:0000259" key="9">
    <source>
        <dbReference type="Pfam" id="PF08240"/>
    </source>
</evidence>
<protein>
    <submittedName>
        <fullName evidence="10">OLC1v1004239C2</fullName>
    </submittedName>
</protein>
<feature type="domain" description="Alcohol dehydrogenase-like C-terminal" evidence="8">
    <location>
        <begin position="118"/>
        <end position="249"/>
    </location>
</feature>
<proteinExistence type="inferred from homology"/>
<evidence type="ECO:0000256" key="5">
    <source>
        <dbReference type="ARBA" id="ARBA00023002"/>
    </source>
</evidence>
<keyword evidence="5" id="KW-0560">Oxidoreductase</keyword>
<dbReference type="PROSITE" id="PS00059">
    <property type="entry name" value="ADH_ZINC"/>
    <property type="match status" value="1"/>
</dbReference>
<dbReference type="InterPro" id="IPR013149">
    <property type="entry name" value="ADH-like_C"/>
</dbReference>
<dbReference type="Pfam" id="PF08240">
    <property type="entry name" value="ADH_N"/>
    <property type="match status" value="1"/>
</dbReference>
<dbReference type="InterPro" id="IPR045306">
    <property type="entry name" value="SDH-like"/>
</dbReference>
<evidence type="ECO:0000256" key="7">
    <source>
        <dbReference type="RuleBase" id="RU361277"/>
    </source>
</evidence>
<dbReference type="CDD" id="cd05285">
    <property type="entry name" value="sorbitol_DH"/>
    <property type="match status" value="1"/>
</dbReference>
<dbReference type="Gene3D" id="3.40.50.720">
    <property type="entry name" value="NAD(P)-binding Rossmann-like Domain"/>
    <property type="match status" value="1"/>
</dbReference>
<dbReference type="InterPro" id="IPR002328">
    <property type="entry name" value="ADH_Zn_CS"/>
</dbReference>
<dbReference type="Proteomes" id="UP001161247">
    <property type="component" value="Chromosome 5"/>
</dbReference>
<gene>
    <name evidence="10" type="ORF">OLC1_LOCUS14061</name>
</gene>
<dbReference type="SUPFAM" id="SSF51735">
    <property type="entry name" value="NAD(P)-binding Rossmann-fold domains"/>
    <property type="match status" value="1"/>
</dbReference>
<keyword evidence="6" id="KW-0520">NAD</keyword>
<keyword evidence="11" id="KW-1185">Reference proteome</keyword>
<dbReference type="InterPro" id="IPR013154">
    <property type="entry name" value="ADH-like_N"/>
</dbReference>
<keyword evidence="3 7" id="KW-0479">Metal-binding</keyword>
<dbReference type="SUPFAM" id="SSF50129">
    <property type="entry name" value="GroES-like"/>
    <property type="match status" value="1"/>
</dbReference>
<dbReference type="InterPro" id="IPR011032">
    <property type="entry name" value="GroES-like_sf"/>
</dbReference>
<dbReference type="GO" id="GO:0016616">
    <property type="term" value="F:oxidoreductase activity, acting on the CH-OH group of donors, NAD or NADP as acceptor"/>
    <property type="evidence" value="ECO:0007669"/>
    <property type="project" value="InterPro"/>
</dbReference>
<evidence type="ECO:0000313" key="10">
    <source>
        <dbReference type="EMBL" id="CAI9105340.1"/>
    </source>
</evidence>
<evidence type="ECO:0000256" key="4">
    <source>
        <dbReference type="ARBA" id="ARBA00022833"/>
    </source>
</evidence>
<dbReference type="PANTHER" id="PTHR43161">
    <property type="entry name" value="SORBITOL DEHYDROGENASE"/>
    <property type="match status" value="1"/>
</dbReference>
<reference evidence="10" key="1">
    <citation type="submission" date="2023-03" db="EMBL/GenBank/DDBJ databases">
        <authorList>
            <person name="Julca I."/>
        </authorList>
    </citation>
    <scope>NUCLEOTIDE SEQUENCE</scope>
</reference>
<dbReference type="PANTHER" id="PTHR43161:SF9">
    <property type="entry name" value="SORBITOL DEHYDROGENASE"/>
    <property type="match status" value="1"/>
</dbReference>
<evidence type="ECO:0000256" key="3">
    <source>
        <dbReference type="ARBA" id="ARBA00022723"/>
    </source>
</evidence>
<accession>A0AAV1DBS8</accession>
<organism evidence="10 11">
    <name type="scientific">Oldenlandia corymbosa var. corymbosa</name>
    <dbReference type="NCBI Taxonomy" id="529605"/>
    <lineage>
        <taxon>Eukaryota</taxon>
        <taxon>Viridiplantae</taxon>
        <taxon>Streptophyta</taxon>
        <taxon>Embryophyta</taxon>
        <taxon>Tracheophyta</taxon>
        <taxon>Spermatophyta</taxon>
        <taxon>Magnoliopsida</taxon>
        <taxon>eudicotyledons</taxon>
        <taxon>Gunneridae</taxon>
        <taxon>Pentapetalae</taxon>
        <taxon>asterids</taxon>
        <taxon>lamiids</taxon>
        <taxon>Gentianales</taxon>
        <taxon>Rubiaceae</taxon>
        <taxon>Rubioideae</taxon>
        <taxon>Spermacoceae</taxon>
        <taxon>Hedyotis-Oldenlandia complex</taxon>
        <taxon>Oldenlandia</taxon>
    </lineage>
</organism>